<evidence type="ECO:0000256" key="1">
    <source>
        <dbReference type="SAM" id="MobiDB-lite"/>
    </source>
</evidence>
<organism evidence="5 6">
    <name type="scientific">Diaporthe eres</name>
    <name type="common">Phomopsis oblonga</name>
    <dbReference type="NCBI Taxonomy" id="83184"/>
    <lineage>
        <taxon>Eukaryota</taxon>
        <taxon>Fungi</taxon>
        <taxon>Dikarya</taxon>
        <taxon>Ascomycota</taxon>
        <taxon>Pezizomycotina</taxon>
        <taxon>Sordariomycetes</taxon>
        <taxon>Sordariomycetidae</taxon>
        <taxon>Diaporthales</taxon>
        <taxon>Diaporthaceae</taxon>
        <taxon>Diaporthe</taxon>
        <taxon>Diaporthe eres species complex</taxon>
    </lineage>
</organism>
<feature type="domain" description="Tail specific protease" evidence="3">
    <location>
        <begin position="308"/>
        <end position="514"/>
    </location>
</feature>
<sequence length="744" mass="80506">MAFSQWINAVLSLGLVARSARSQSTEPACGQIVNALGGQDVFNASLVYDCLTSVPFNPAVATRFIAYWNDTLRFQSTLTYLKNPPADYQQPAVDLLAGLSELQNAVESGAFKNQYEFEVALQLLLVSAHDAHLYLNAGILAAFTFASPYDIVSLSTDGIELPKVYLAADVYNSNSFATYQPSAVESINDQDVTTYLDAFATNNSYGSTEGHADWNQLMLSGAQDVQGYFNSFSGNTLFYPGDNISFTFENGTTITDKYLGVYWSQGPTGPLATGGDFYNFFVLGFWPASYDPSSDDEGYLLNTSATSVLSIPSFDMFGEALSTAQTAVDQFINMSKSGNVEKIVIDLQQNTGGEVLLAFDVFRRFFPNIEPYGASRMRAHHAADVMGNSLTDYYAGLSTSSPDYETLAADEWIATPRLNAETGVNFTSWAEFYGSYEYNGDSFTAKQRYNLSSEVFTSSAIGEEYDSFAVYNPAPRTSPLYPAEDIILLTDGICGSSCALFVEMMHHQAGVKVVAVGGRPTTGPMQGVAAGRGARSYSLSVLDANIGFAQDLLASAGSNEANFLPNRSTANDVYIVDAGVNLRDQVRKDDGTPLQFTYEAADCRIFWTPKTIFNYAALWQYAADAIWSNTTLCVSGSTGYSNNGSQTAADESPAPPEPSSKLSPFNMTEYFSSLSNQTPAFDSSTLEDGLSAGGGVYGRGRSATFRDCSVDSKGYYYCSQGYQCQNGLPAAEADAIQDKYQGTQ</sequence>
<keyword evidence="2" id="KW-0732">Signal</keyword>
<dbReference type="Proteomes" id="UP001430848">
    <property type="component" value="Unassembled WGS sequence"/>
</dbReference>
<evidence type="ECO:0000259" key="4">
    <source>
        <dbReference type="Pfam" id="PF23658"/>
    </source>
</evidence>
<dbReference type="PANTHER" id="PTHR37049">
    <property type="entry name" value="PEPTIDASE S41 FAMILY PROTEIN"/>
    <property type="match status" value="1"/>
</dbReference>
<dbReference type="InterPro" id="IPR052766">
    <property type="entry name" value="S41A_metabolite_peptidase"/>
</dbReference>
<reference evidence="5 6" key="1">
    <citation type="submission" date="2024-02" db="EMBL/GenBank/DDBJ databases">
        <title>De novo assembly and annotation of 12 fungi associated with fruit tree decline syndrome in Ontario, Canada.</title>
        <authorList>
            <person name="Sulman M."/>
            <person name="Ellouze W."/>
            <person name="Ilyukhin E."/>
        </authorList>
    </citation>
    <scope>NUCLEOTIDE SEQUENCE [LARGE SCALE GENOMIC DNA]</scope>
    <source>
        <strain evidence="5 6">M169</strain>
    </source>
</reference>
<accession>A0ABR1PFR9</accession>
<dbReference type="InterPro" id="IPR056186">
    <property type="entry name" value="PDZ_CPAF-rel"/>
</dbReference>
<feature type="domain" description="CPAF-like PDZ" evidence="4">
    <location>
        <begin position="144"/>
        <end position="259"/>
    </location>
</feature>
<feature type="region of interest" description="Disordered" evidence="1">
    <location>
        <begin position="643"/>
        <end position="662"/>
    </location>
</feature>
<evidence type="ECO:0000313" key="6">
    <source>
        <dbReference type="Proteomes" id="UP001430848"/>
    </source>
</evidence>
<dbReference type="Pfam" id="PF03572">
    <property type="entry name" value="Peptidase_S41"/>
    <property type="match status" value="1"/>
</dbReference>
<name>A0ABR1PFR9_DIAER</name>
<evidence type="ECO:0000313" key="5">
    <source>
        <dbReference type="EMBL" id="KAK7735764.1"/>
    </source>
</evidence>
<proteinExistence type="predicted"/>
<evidence type="ECO:0000256" key="2">
    <source>
        <dbReference type="SAM" id="SignalP"/>
    </source>
</evidence>
<dbReference type="Gene3D" id="3.90.226.10">
    <property type="entry name" value="2-enoyl-CoA Hydratase, Chain A, domain 1"/>
    <property type="match status" value="1"/>
</dbReference>
<dbReference type="InterPro" id="IPR005151">
    <property type="entry name" value="Tail-specific_protease"/>
</dbReference>
<dbReference type="Pfam" id="PF23658">
    <property type="entry name" value="PDZ_CPAF_rel"/>
    <property type="match status" value="1"/>
</dbReference>
<dbReference type="PANTHER" id="PTHR37049:SF5">
    <property type="entry name" value="TAIL SPECIFIC PROTEASE DOMAIN-CONTAINING PROTEIN"/>
    <property type="match status" value="1"/>
</dbReference>
<comment type="caution">
    <text evidence="5">The sequence shown here is derived from an EMBL/GenBank/DDBJ whole genome shotgun (WGS) entry which is preliminary data.</text>
</comment>
<dbReference type="EMBL" id="JAKNSF020000012">
    <property type="protein sequence ID" value="KAK7735764.1"/>
    <property type="molecule type" value="Genomic_DNA"/>
</dbReference>
<keyword evidence="6" id="KW-1185">Reference proteome</keyword>
<evidence type="ECO:0008006" key="7">
    <source>
        <dbReference type="Google" id="ProtNLM"/>
    </source>
</evidence>
<feature type="chain" id="PRO_5046189632" description="Tail specific protease domain-containing protein" evidence="2">
    <location>
        <begin position="23"/>
        <end position="744"/>
    </location>
</feature>
<gene>
    <name evidence="5" type="ORF">SLS63_003722</name>
</gene>
<protein>
    <recommendedName>
        <fullName evidence="7">Tail specific protease domain-containing protein</fullName>
    </recommendedName>
</protein>
<dbReference type="SUPFAM" id="SSF52096">
    <property type="entry name" value="ClpP/crotonase"/>
    <property type="match status" value="1"/>
</dbReference>
<feature type="signal peptide" evidence="2">
    <location>
        <begin position="1"/>
        <end position="22"/>
    </location>
</feature>
<evidence type="ECO:0000259" key="3">
    <source>
        <dbReference type="Pfam" id="PF03572"/>
    </source>
</evidence>
<dbReference type="InterPro" id="IPR029045">
    <property type="entry name" value="ClpP/crotonase-like_dom_sf"/>
</dbReference>